<reference evidence="1" key="2">
    <citation type="journal article" date="2015" name="Data Brief">
        <title>Shoot transcriptome of the giant reed, Arundo donax.</title>
        <authorList>
            <person name="Barrero R.A."/>
            <person name="Guerrero F.D."/>
            <person name="Moolhuijzen P."/>
            <person name="Goolsby J.A."/>
            <person name="Tidwell J."/>
            <person name="Bellgard S.E."/>
            <person name="Bellgard M.I."/>
        </authorList>
    </citation>
    <scope>NUCLEOTIDE SEQUENCE</scope>
    <source>
        <tissue evidence="1">Shoot tissue taken approximately 20 cm above the soil surface</tissue>
    </source>
</reference>
<proteinExistence type="predicted"/>
<accession>A0A0A8YYG9</accession>
<name>A0A0A8YYG9_ARUDO</name>
<reference evidence="1" key="1">
    <citation type="submission" date="2014-09" db="EMBL/GenBank/DDBJ databases">
        <authorList>
            <person name="Magalhaes I.L.F."/>
            <person name="Oliveira U."/>
            <person name="Santos F.R."/>
            <person name="Vidigal T.H.D.A."/>
            <person name="Brescovit A.D."/>
            <person name="Santos A.J."/>
        </authorList>
    </citation>
    <scope>NUCLEOTIDE SEQUENCE</scope>
    <source>
        <tissue evidence="1">Shoot tissue taken approximately 20 cm above the soil surface</tissue>
    </source>
</reference>
<dbReference type="EMBL" id="GBRH01265701">
    <property type="protein sequence ID" value="JAD32194.1"/>
    <property type="molecule type" value="Transcribed_RNA"/>
</dbReference>
<protein>
    <submittedName>
        <fullName evidence="1">Uncharacterized protein</fullName>
    </submittedName>
</protein>
<organism evidence="1">
    <name type="scientific">Arundo donax</name>
    <name type="common">Giant reed</name>
    <name type="synonym">Donax arundinaceus</name>
    <dbReference type="NCBI Taxonomy" id="35708"/>
    <lineage>
        <taxon>Eukaryota</taxon>
        <taxon>Viridiplantae</taxon>
        <taxon>Streptophyta</taxon>
        <taxon>Embryophyta</taxon>
        <taxon>Tracheophyta</taxon>
        <taxon>Spermatophyta</taxon>
        <taxon>Magnoliopsida</taxon>
        <taxon>Liliopsida</taxon>
        <taxon>Poales</taxon>
        <taxon>Poaceae</taxon>
        <taxon>PACMAD clade</taxon>
        <taxon>Arundinoideae</taxon>
        <taxon>Arundineae</taxon>
        <taxon>Arundo</taxon>
    </lineage>
</organism>
<evidence type="ECO:0000313" key="1">
    <source>
        <dbReference type="EMBL" id="JAD32194.1"/>
    </source>
</evidence>
<sequence>MLSIYVFSSTSCTSASQGAAPLVYSFHHQVQHILICPILIQHEGTINSIILVVI</sequence>
<dbReference type="AlphaFoldDB" id="A0A0A8YYG9"/>